<accession>A0A0Z8U3C7</accession>
<dbReference type="EMBL" id="FIGB01000005">
    <property type="protein sequence ID" value="CYU70877.1"/>
    <property type="molecule type" value="Genomic_DNA"/>
</dbReference>
<dbReference type="RefSeq" id="WP_044671414.1">
    <property type="nucleotide sequence ID" value="NZ_CEDC01000029.1"/>
</dbReference>
<dbReference type="AlphaFoldDB" id="A0A0Z8U3C7"/>
<keyword evidence="1" id="KW-0812">Transmembrane</keyword>
<dbReference type="Proteomes" id="UP000072003">
    <property type="component" value="Unassembled WGS sequence"/>
</dbReference>
<keyword evidence="1" id="KW-0472">Membrane</keyword>
<evidence type="ECO:0000256" key="1">
    <source>
        <dbReference type="SAM" id="Phobius"/>
    </source>
</evidence>
<proteinExistence type="predicted"/>
<reference evidence="5 6" key="1">
    <citation type="submission" date="2016-02" db="EMBL/GenBank/DDBJ databases">
        <authorList>
            <consortium name="Pathogen Informatics"/>
        </authorList>
    </citation>
    <scope>NUCLEOTIDE SEQUENCE [LARGE SCALE GENOMIC DNA]</scope>
    <source>
        <strain evidence="2 6">LSS100</strain>
        <strain evidence="3 7">LSS27</strain>
        <strain evidence="4 5">SS1062</strain>
    </source>
</reference>
<evidence type="ECO:0000313" key="4">
    <source>
        <dbReference type="EMBL" id="CYX30384.1"/>
    </source>
</evidence>
<evidence type="ECO:0000313" key="7">
    <source>
        <dbReference type="Proteomes" id="UP000073390"/>
    </source>
</evidence>
<protein>
    <submittedName>
        <fullName evidence="4">Uncharacterized protein</fullName>
    </submittedName>
</protein>
<keyword evidence="1" id="KW-1133">Transmembrane helix</keyword>
<sequence>MNELLEKLKSLNSDKNYTIETDELSIKNNTILTRNNCIQINNISMLYKSELQSPVTLMDYIILIVLFFISLIPPFIGVLLLTLYGFIVYSKYKKHLEDKYYIIFNLGSSQNYYLFFKNSQFRNQVFNAVTKSFDSSLQNNFLIDIKNEKIENQTVFKSGSTQTNVSGDNNVLGNNNTTAHNGDAISNSNIINNSKNVDTNINDIPWDDISLNLQNIISENQYILSEGILSVFNQLLEASKEKNNEKFQDTVSKNQSLLNNSMIKDIIAGTMAGLLTNFLIH</sequence>
<evidence type="ECO:0000313" key="6">
    <source>
        <dbReference type="Proteomes" id="UP000072003"/>
    </source>
</evidence>
<organism evidence="4 5">
    <name type="scientific">Streptococcus suis</name>
    <dbReference type="NCBI Taxonomy" id="1307"/>
    <lineage>
        <taxon>Bacteria</taxon>
        <taxon>Bacillati</taxon>
        <taxon>Bacillota</taxon>
        <taxon>Bacilli</taxon>
        <taxon>Lactobacillales</taxon>
        <taxon>Streptococcaceae</taxon>
        <taxon>Streptococcus</taxon>
    </lineage>
</organism>
<evidence type="ECO:0000313" key="3">
    <source>
        <dbReference type="EMBL" id="CYU70877.1"/>
    </source>
</evidence>
<name>A0A0Z8U3C7_STRSU</name>
<dbReference type="EMBL" id="FIKT01000033">
    <property type="protein sequence ID" value="CYX30384.1"/>
    <property type="molecule type" value="Genomic_DNA"/>
</dbReference>
<dbReference type="Proteomes" id="UP000073390">
    <property type="component" value="Unassembled WGS sequence"/>
</dbReference>
<evidence type="ECO:0000313" key="2">
    <source>
        <dbReference type="EMBL" id="CYU09906.1"/>
    </source>
</evidence>
<feature type="transmembrane region" description="Helical" evidence="1">
    <location>
        <begin position="60"/>
        <end position="89"/>
    </location>
</feature>
<dbReference type="EMBL" id="FIFN01000008">
    <property type="protein sequence ID" value="CYU09906.1"/>
    <property type="molecule type" value="Genomic_DNA"/>
</dbReference>
<evidence type="ECO:0000313" key="5">
    <source>
        <dbReference type="Proteomes" id="UP000071962"/>
    </source>
</evidence>
<dbReference type="Proteomes" id="UP000071962">
    <property type="component" value="Unassembled WGS sequence"/>
</dbReference>
<gene>
    <name evidence="3" type="ORF">ERS132389_01594</name>
    <name evidence="2" type="ORF">ERS132462_01023</name>
    <name evidence="4" type="ORF">ERS132551_01953</name>
</gene>